<keyword evidence="10" id="KW-0732">Signal</keyword>
<dbReference type="InterPro" id="IPR037066">
    <property type="entry name" value="Plug_dom_sf"/>
</dbReference>
<evidence type="ECO:0000313" key="14">
    <source>
        <dbReference type="Proteomes" id="UP001325680"/>
    </source>
</evidence>
<organism evidence="13 14">
    <name type="scientific">Niabella yanshanensis</name>
    <dbReference type="NCBI Taxonomy" id="577386"/>
    <lineage>
        <taxon>Bacteria</taxon>
        <taxon>Pseudomonadati</taxon>
        <taxon>Bacteroidota</taxon>
        <taxon>Chitinophagia</taxon>
        <taxon>Chitinophagales</taxon>
        <taxon>Chitinophagaceae</taxon>
        <taxon>Niabella</taxon>
    </lineage>
</organism>
<feature type="signal peptide" evidence="10">
    <location>
        <begin position="1"/>
        <end position="37"/>
    </location>
</feature>
<sequence length="1064" mass="117250">MERETQRPPKGLVFRLGSKIVFSILSILMVSQSTASAQQQQVTVTGVVTSITGDPIPAATVAEKGTNVATVSDEQGKFSITVSDANAMLVISSVGYASLELPLNGRTALDTIRLSPASTQANLEEVVVVGYGTMRKSDLTGSISTAKGSDIIKGQPFNALEGLKGRAAGVNIFSNTGQPGGEMRVIIRGLATINASANPLYVVDGVVMQNFQFLNPNDIESIEVLKDASSAAIYGARGANGVVLVTTKRGASGAKKAQVSYAGSISVGKMARYIDVMDANEWMATFKQGLENANAWQGRNFTTDLSKIFTDPYLFNTDGSPKFNTDWQKEASRTAVSHNHQLNIQRSMDKASIGAFLNYTDQQGILLNSYFKRLNAKLAYDDKPTDWLSTGVNLLVNHTWGNRTSDNPYGQGALRTMIEQLPFLPVKLADGTYAQTNNIGTTAIPVNQNDPGGDTQGFQPEGVGNPVELLNRMEAMQYRTQIFGNAALTFHLTKDLELKTQFGVDYQINRATNYIPFTPRPLINQNSEGSASASSASTFYWQEETYLTYKKRIDRHSINAMLGLSWQENLYNYFSSSDSKFVDDYFGFYNMGRGVNRPTVGSDYDKWAMNSYFFRGAYSYDNKYMATITGRYDGSSKFGPNSKYGFFPSVGLGWLISNEEFMKNSGALSRLKIHSSIGATGNSEIGTYASLARVGQSNTIIGEALRVVSYLSNMPNPDLRWERTTQWDAGIDMGLFNNRLNLELSYYYKNTKDLLLSRPLPPSVGFSSVTQNVGAVSNRGVDILLTGSPVQNDNFQWTSTVNMSYNKSRVEKLDENASIDPITGKRQITTDGFVGYDILIREGDELSAFYGYKRAGIYDGVPENWDAQTMNIPGLVGEKVTYKDRQVIGHGLPRWTGSFINTLNYKGFDLTADLQFTWGVQVMQEFFHSTEGRFLTSGLDRLYQEAWHPTLNPGGTAQAVRLANFGMGSNANADDTWVADGSYLRGNLFQLGYTFTTNAVKRMGFSALRIYANANNAFLITSSDYLGYDPDNSSRLGDNKWGANRQFFTYPRPRTFTFGVNVTF</sequence>
<dbReference type="InterPro" id="IPR008969">
    <property type="entry name" value="CarboxyPept-like_regulatory"/>
</dbReference>
<evidence type="ECO:0000256" key="8">
    <source>
        <dbReference type="PROSITE-ProRule" id="PRU01360"/>
    </source>
</evidence>
<evidence type="ECO:0000259" key="11">
    <source>
        <dbReference type="Pfam" id="PF00593"/>
    </source>
</evidence>
<dbReference type="InterPro" id="IPR036942">
    <property type="entry name" value="Beta-barrel_TonB_sf"/>
</dbReference>
<evidence type="ECO:0000256" key="1">
    <source>
        <dbReference type="ARBA" id="ARBA00004571"/>
    </source>
</evidence>
<evidence type="ECO:0000256" key="9">
    <source>
        <dbReference type="RuleBase" id="RU003357"/>
    </source>
</evidence>
<dbReference type="Pfam" id="PF13715">
    <property type="entry name" value="CarbopepD_reg_2"/>
    <property type="match status" value="1"/>
</dbReference>
<evidence type="ECO:0000256" key="3">
    <source>
        <dbReference type="ARBA" id="ARBA00022452"/>
    </source>
</evidence>
<evidence type="ECO:0000256" key="6">
    <source>
        <dbReference type="ARBA" id="ARBA00023136"/>
    </source>
</evidence>
<evidence type="ECO:0000256" key="4">
    <source>
        <dbReference type="ARBA" id="ARBA00022692"/>
    </source>
</evidence>
<keyword evidence="5 9" id="KW-0798">TonB box</keyword>
<accession>A0ABZ0WB50</accession>
<feature type="domain" description="TonB-dependent receptor-like beta-barrel" evidence="11">
    <location>
        <begin position="447"/>
        <end position="1016"/>
    </location>
</feature>
<dbReference type="NCBIfam" id="TIGR04057">
    <property type="entry name" value="SusC_RagA_signa"/>
    <property type="match status" value="1"/>
</dbReference>
<evidence type="ECO:0000256" key="2">
    <source>
        <dbReference type="ARBA" id="ARBA00022448"/>
    </source>
</evidence>
<dbReference type="EMBL" id="CP139960">
    <property type="protein sequence ID" value="WQD39793.1"/>
    <property type="molecule type" value="Genomic_DNA"/>
</dbReference>
<evidence type="ECO:0000313" key="13">
    <source>
        <dbReference type="EMBL" id="WQD39793.1"/>
    </source>
</evidence>
<evidence type="ECO:0000256" key="7">
    <source>
        <dbReference type="ARBA" id="ARBA00023237"/>
    </source>
</evidence>
<keyword evidence="4 8" id="KW-0812">Transmembrane</keyword>
<dbReference type="RefSeq" id="WP_114789206.1">
    <property type="nucleotide sequence ID" value="NZ_CP139960.1"/>
</dbReference>
<keyword evidence="14" id="KW-1185">Reference proteome</keyword>
<comment type="subcellular location">
    <subcellularLocation>
        <location evidence="1 8">Cell outer membrane</location>
        <topology evidence="1 8">Multi-pass membrane protein</topology>
    </subcellularLocation>
</comment>
<comment type="similarity">
    <text evidence="8 9">Belongs to the TonB-dependent receptor family.</text>
</comment>
<dbReference type="InterPro" id="IPR023997">
    <property type="entry name" value="TonB-dep_OMP_SusC/RagA_CS"/>
</dbReference>
<gene>
    <name evidence="13" type="ORF">U0035_06485</name>
</gene>
<keyword evidence="3 8" id="KW-1134">Transmembrane beta strand</keyword>
<keyword evidence="7 8" id="KW-0998">Cell outer membrane</keyword>
<dbReference type="Proteomes" id="UP001325680">
    <property type="component" value="Chromosome"/>
</dbReference>
<dbReference type="NCBIfam" id="TIGR04056">
    <property type="entry name" value="OMP_RagA_SusC"/>
    <property type="match status" value="1"/>
</dbReference>
<protein>
    <submittedName>
        <fullName evidence="13">TonB-dependent receptor</fullName>
    </submittedName>
</protein>
<dbReference type="SUPFAM" id="SSF56935">
    <property type="entry name" value="Porins"/>
    <property type="match status" value="1"/>
</dbReference>
<dbReference type="SUPFAM" id="SSF49464">
    <property type="entry name" value="Carboxypeptidase regulatory domain-like"/>
    <property type="match status" value="1"/>
</dbReference>
<feature type="domain" description="TonB-dependent receptor plug" evidence="12">
    <location>
        <begin position="136"/>
        <end position="242"/>
    </location>
</feature>
<dbReference type="InterPro" id="IPR039426">
    <property type="entry name" value="TonB-dep_rcpt-like"/>
</dbReference>
<dbReference type="Gene3D" id="2.40.170.20">
    <property type="entry name" value="TonB-dependent receptor, beta-barrel domain"/>
    <property type="match status" value="1"/>
</dbReference>
<evidence type="ECO:0000256" key="5">
    <source>
        <dbReference type="ARBA" id="ARBA00023077"/>
    </source>
</evidence>
<keyword evidence="2 8" id="KW-0813">Transport</keyword>
<dbReference type="Pfam" id="PF00593">
    <property type="entry name" value="TonB_dep_Rec_b-barrel"/>
    <property type="match status" value="1"/>
</dbReference>
<evidence type="ECO:0000256" key="10">
    <source>
        <dbReference type="SAM" id="SignalP"/>
    </source>
</evidence>
<reference evidence="13 14" key="1">
    <citation type="submission" date="2023-12" db="EMBL/GenBank/DDBJ databases">
        <title>Genome sequencing and assembly of bacterial species from a model synthetic community.</title>
        <authorList>
            <person name="Hogle S.L."/>
        </authorList>
    </citation>
    <scope>NUCLEOTIDE SEQUENCE [LARGE SCALE GENOMIC DNA]</scope>
    <source>
        <strain evidence="13 14">HAMBI_3031</strain>
    </source>
</reference>
<evidence type="ECO:0000259" key="12">
    <source>
        <dbReference type="Pfam" id="PF07715"/>
    </source>
</evidence>
<dbReference type="Pfam" id="PF07715">
    <property type="entry name" value="Plug"/>
    <property type="match status" value="1"/>
</dbReference>
<dbReference type="Gene3D" id="2.60.40.1120">
    <property type="entry name" value="Carboxypeptidase-like, regulatory domain"/>
    <property type="match status" value="1"/>
</dbReference>
<feature type="chain" id="PRO_5047235537" evidence="10">
    <location>
        <begin position="38"/>
        <end position="1064"/>
    </location>
</feature>
<dbReference type="Gene3D" id="2.170.130.10">
    <property type="entry name" value="TonB-dependent receptor, plug domain"/>
    <property type="match status" value="1"/>
</dbReference>
<dbReference type="InterPro" id="IPR012910">
    <property type="entry name" value="Plug_dom"/>
</dbReference>
<dbReference type="InterPro" id="IPR000531">
    <property type="entry name" value="Beta-barrel_TonB"/>
</dbReference>
<keyword evidence="13" id="KW-0675">Receptor</keyword>
<keyword evidence="6 8" id="KW-0472">Membrane</keyword>
<name>A0ABZ0WB50_9BACT</name>
<dbReference type="PROSITE" id="PS52016">
    <property type="entry name" value="TONB_DEPENDENT_REC_3"/>
    <property type="match status" value="1"/>
</dbReference>
<dbReference type="InterPro" id="IPR023996">
    <property type="entry name" value="TonB-dep_OMP_SusC/RagA"/>
</dbReference>
<proteinExistence type="inferred from homology"/>